<evidence type="ECO:0000256" key="1">
    <source>
        <dbReference type="ARBA" id="ARBA00004651"/>
    </source>
</evidence>
<comment type="similarity">
    <text evidence="2">Belongs to the monovalent cation:proton antiporter 1 (CPA1) transporter (TC 2.A.36) family.</text>
</comment>
<dbReference type="AlphaFoldDB" id="A0A2G5K9G1"/>
<dbReference type="InterPro" id="IPR006153">
    <property type="entry name" value="Cation/H_exchanger_TM"/>
</dbReference>
<feature type="transmembrane region" description="Helical" evidence="12">
    <location>
        <begin position="72"/>
        <end position="89"/>
    </location>
</feature>
<evidence type="ECO:0000256" key="3">
    <source>
        <dbReference type="ARBA" id="ARBA00022448"/>
    </source>
</evidence>
<evidence type="ECO:0000256" key="11">
    <source>
        <dbReference type="ARBA" id="ARBA00023201"/>
    </source>
</evidence>
<keyword evidence="11" id="KW-0739">Sodium transport</keyword>
<evidence type="ECO:0000256" key="2">
    <source>
        <dbReference type="ARBA" id="ARBA00007367"/>
    </source>
</evidence>
<feature type="transmembrane region" description="Helical" evidence="12">
    <location>
        <begin position="231"/>
        <end position="252"/>
    </location>
</feature>
<evidence type="ECO:0000256" key="8">
    <source>
        <dbReference type="ARBA" id="ARBA00023053"/>
    </source>
</evidence>
<sequence length="415" mass="43996">MTILQVASLLIVLAGAFGAINYLFLRLPSSIGILVVALLASLVVMGLDLAFPALGMTSEIRSVVNEIEFSEALLEGMLGLLLFAGALHVKMGDLRQQGWVVALMATIGIGISTVIVGYGFSWLMGAPILIALVFGALISPTDPVAVLGVLREANLRKELETKIAGESLFNDGVGYVVFLVLVGIAFPTGDAHGEGLEGAAKLFVQEALGGAILGAVLGYLVFQVMRRIDDYALEVLLSLGLAFGGYQLAVYLHMSGPIMAVVAGLFIGDVGVKYGMTEQTRRYLDGFWELVDEILNAILFLLIGIEVFAVAFSMDAMLSGVIVIALALFARLMAVAVPIIMLKPFRTFPSDVIPIMTWGGLKGGISVALALSLPDSEWKPAILTATYVVVIFSIIIQGLTIAPLANKLGREPDLL</sequence>
<feature type="transmembrane region" description="Helical" evidence="12">
    <location>
        <begin position="168"/>
        <end position="187"/>
    </location>
</feature>
<evidence type="ECO:0000256" key="5">
    <source>
        <dbReference type="ARBA" id="ARBA00022475"/>
    </source>
</evidence>
<keyword evidence="8" id="KW-0915">Sodium</keyword>
<dbReference type="GO" id="GO:0051453">
    <property type="term" value="P:regulation of intracellular pH"/>
    <property type="evidence" value="ECO:0007669"/>
    <property type="project" value="TreeGrafter"/>
</dbReference>
<evidence type="ECO:0000256" key="4">
    <source>
        <dbReference type="ARBA" id="ARBA00022449"/>
    </source>
</evidence>
<dbReference type="PANTHER" id="PTHR10110:SF195">
    <property type="entry name" value="NA(+)_H(+) ANTIPORTER NHAS2"/>
    <property type="match status" value="1"/>
</dbReference>
<reference evidence="14 15" key="1">
    <citation type="submission" date="2016-08" db="EMBL/GenBank/DDBJ databases">
        <title>Draft genome of Amylibacter sp. strain 4G11.</title>
        <authorList>
            <person name="Wong S.-K."/>
            <person name="Hamasaki K."/>
            <person name="Yoshizawa S."/>
        </authorList>
    </citation>
    <scope>NUCLEOTIDE SEQUENCE [LARGE SCALE GENOMIC DNA]</scope>
    <source>
        <strain evidence="14 15">4G11</strain>
    </source>
</reference>
<keyword evidence="3" id="KW-0813">Transport</keyword>
<name>A0A2G5K9G1_9RHOB</name>
<keyword evidence="7 12" id="KW-1133">Transmembrane helix</keyword>
<evidence type="ECO:0000256" key="7">
    <source>
        <dbReference type="ARBA" id="ARBA00022989"/>
    </source>
</evidence>
<dbReference type="PANTHER" id="PTHR10110">
    <property type="entry name" value="SODIUM/HYDROGEN EXCHANGER"/>
    <property type="match status" value="1"/>
</dbReference>
<gene>
    <name evidence="14" type="ORF">BFP76_13285</name>
</gene>
<keyword evidence="10 12" id="KW-0472">Membrane</keyword>
<feature type="transmembrane region" description="Helical" evidence="12">
    <location>
        <begin position="320"/>
        <end position="340"/>
    </location>
</feature>
<dbReference type="GO" id="GO:0015385">
    <property type="term" value="F:sodium:proton antiporter activity"/>
    <property type="evidence" value="ECO:0007669"/>
    <property type="project" value="InterPro"/>
</dbReference>
<evidence type="ECO:0000313" key="14">
    <source>
        <dbReference type="EMBL" id="PIB26176.1"/>
    </source>
</evidence>
<dbReference type="RefSeq" id="WP_099591701.1">
    <property type="nucleotide sequence ID" value="NZ_MDGM01000007.1"/>
</dbReference>
<feature type="transmembrane region" description="Helical" evidence="12">
    <location>
        <begin position="101"/>
        <end position="120"/>
    </location>
</feature>
<evidence type="ECO:0000256" key="6">
    <source>
        <dbReference type="ARBA" id="ARBA00022692"/>
    </source>
</evidence>
<feature type="transmembrane region" description="Helical" evidence="12">
    <location>
        <begin position="207"/>
        <end position="224"/>
    </location>
</feature>
<comment type="subcellular location">
    <subcellularLocation>
        <location evidence="1">Cell membrane</location>
        <topology evidence="1">Multi-pass membrane protein</topology>
    </subcellularLocation>
</comment>
<feature type="domain" description="Cation/H+ exchanger transmembrane" evidence="13">
    <location>
        <begin position="16"/>
        <end position="407"/>
    </location>
</feature>
<keyword evidence="6 12" id="KW-0812">Transmembrane</keyword>
<dbReference type="GO" id="GO:0015386">
    <property type="term" value="F:potassium:proton antiporter activity"/>
    <property type="evidence" value="ECO:0007669"/>
    <property type="project" value="TreeGrafter"/>
</dbReference>
<dbReference type="Proteomes" id="UP000231516">
    <property type="component" value="Unassembled WGS sequence"/>
</dbReference>
<feature type="transmembrane region" description="Helical" evidence="12">
    <location>
        <begin position="6"/>
        <end position="24"/>
    </location>
</feature>
<organism evidence="14 15">
    <name type="scientific">Paramylibacter kogurei</name>
    <dbReference type="NCBI Taxonomy" id="1889778"/>
    <lineage>
        <taxon>Bacteria</taxon>
        <taxon>Pseudomonadati</taxon>
        <taxon>Pseudomonadota</taxon>
        <taxon>Alphaproteobacteria</taxon>
        <taxon>Rhodobacterales</taxon>
        <taxon>Paracoccaceae</taxon>
        <taxon>Paramylibacter</taxon>
    </lineage>
</organism>
<dbReference type="Gene3D" id="6.10.140.1330">
    <property type="match status" value="1"/>
</dbReference>
<feature type="transmembrane region" description="Helical" evidence="12">
    <location>
        <begin position="385"/>
        <end position="405"/>
    </location>
</feature>
<accession>A0A2G5K9G1</accession>
<dbReference type="OrthoDB" id="9774146at2"/>
<proteinExistence type="inferred from homology"/>
<dbReference type="EMBL" id="MDGM01000007">
    <property type="protein sequence ID" value="PIB26176.1"/>
    <property type="molecule type" value="Genomic_DNA"/>
</dbReference>
<keyword evidence="5" id="KW-1003">Cell membrane</keyword>
<dbReference type="InterPro" id="IPR018422">
    <property type="entry name" value="Cation/H_exchanger_CPA1"/>
</dbReference>
<dbReference type="Pfam" id="PF00999">
    <property type="entry name" value="Na_H_Exchanger"/>
    <property type="match status" value="1"/>
</dbReference>
<evidence type="ECO:0000313" key="15">
    <source>
        <dbReference type="Proteomes" id="UP000231516"/>
    </source>
</evidence>
<keyword evidence="15" id="KW-1185">Reference proteome</keyword>
<feature type="transmembrane region" description="Helical" evidence="12">
    <location>
        <begin position="126"/>
        <end position="147"/>
    </location>
</feature>
<feature type="transmembrane region" description="Helical" evidence="12">
    <location>
        <begin position="352"/>
        <end position="373"/>
    </location>
</feature>
<evidence type="ECO:0000259" key="13">
    <source>
        <dbReference type="Pfam" id="PF00999"/>
    </source>
</evidence>
<evidence type="ECO:0000256" key="12">
    <source>
        <dbReference type="SAM" id="Phobius"/>
    </source>
</evidence>
<evidence type="ECO:0000256" key="9">
    <source>
        <dbReference type="ARBA" id="ARBA00023065"/>
    </source>
</evidence>
<feature type="transmembrane region" description="Helical" evidence="12">
    <location>
        <begin position="31"/>
        <end position="52"/>
    </location>
</feature>
<comment type="caution">
    <text evidence="14">The sequence shown here is derived from an EMBL/GenBank/DDBJ whole genome shotgun (WGS) entry which is preliminary data.</text>
</comment>
<keyword evidence="4" id="KW-0050">Antiport</keyword>
<dbReference type="GO" id="GO:0098719">
    <property type="term" value="P:sodium ion import across plasma membrane"/>
    <property type="evidence" value="ECO:0007669"/>
    <property type="project" value="TreeGrafter"/>
</dbReference>
<feature type="transmembrane region" description="Helical" evidence="12">
    <location>
        <begin position="297"/>
        <end position="314"/>
    </location>
</feature>
<keyword evidence="9" id="KW-0406">Ion transport</keyword>
<evidence type="ECO:0000256" key="10">
    <source>
        <dbReference type="ARBA" id="ARBA00023136"/>
    </source>
</evidence>
<dbReference type="GO" id="GO:0005886">
    <property type="term" value="C:plasma membrane"/>
    <property type="evidence" value="ECO:0007669"/>
    <property type="project" value="UniProtKB-SubCell"/>
</dbReference>
<protein>
    <submittedName>
        <fullName evidence="14">Sodium:proton antiporter</fullName>
    </submittedName>
</protein>